<sequence>METTASSIFDADIYIQKVVAIRMSVSDREAETPLHRHHKCQLVVALSGFVKCVIDDAIWMVPPNCAVWIPSHQLHTNVVSSNAQVCMLFVDPDIDGMPANSCTLAISPLVRELIVHLTKQDQRYAFDSSTANLVKVLVDQLRLMPTEQYNFPIPADPRLKSIASKLVNTPGDRRTVAQWAKANAMSERTLARLIKQDVGLTFRRWRGQLHIVLALQKLASGQSVQLIAEQLGYESVSAFITFFKKALGKSPKQYMRHHDVF</sequence>
<dbReference type="InterPro" id="IPR014710">
    <property type="entry name" value="RmlC-like_jellyroll"/>
</dbReference>
<keyword evidence="4" id="KW-0804">Transcription</keyword>
<dbReference type="Pfam" id="PF12833">
    <property type="entry name" value="HTH_18"/>
    <property type="match status" value="1"/>
</dbReference>
<keyword evidence="3" id="KW-0010">Activator</keyword>
<dbReference type="InterPro" id="IPR009057">
    <property type="entry name" value="Homeodomain-like_sf"/>
</dbReference>
<dbReference type="Pfam" id="PF02311">
    <property type="entry name" value="AraC_binding"/>
    <property type="match status" value="1"/>
</dbReference>
<evidence type="ECO:0000256" key="4">
    <source>
        <dbReference type="ARBA" id="ARBA00023163"/>
    </source>
</evidence>
<keyword evidence="2" id="KW-0238">DNA-binding</keyword>
<proteinExistence type="predicted"/>
<dbReference type="InterPro" id="IPR018060">
    <property type="entry name" value="HTH_AraC"/>
</dbReference>
<dbReference type="Gene3D" id="2.60.120.10">
    <property type="entry name" value="Jelly Rolls"/>
    <property type="match status" value="1"/>
</dbReference>
<dbReference type="CDD" id="cd06124">
    <property type="entry name" value="cupin_NimR-like_N"/>
    <property type="match status" value="1"/>
</dbReference>
<dbReference type="InterPro" id="IPR020449">
    <property type="entry name" value="Tscrpt_reg_AraC-type_HTH"/>
</dbReference>
<dbReference type="SMART" id="SM00342">
    <property type="entry name" value="HTH_ARAC"/>
    <property type="match status" value="1"/>
</dbReference>
<dbReference type="Proteomes" id="UP001529491">
    <property type="component" value="Chromosome"/>
</dbReference>
<dbReference type="InterPro" id="IPR011051">
    <property type="entry name" value="RmlC_Cupin_sf"/>
</dbReference>
<reference evidence="6 7" key="1">
    <citation type="submission" date="2023-10" db="EMBL/GenBank/DDBJ databases">
        <title>Complete genome sequence of Shewanella sp. DAU334.</title>
        <authorList>
            <person name="Lee Y.-S."/>
            <person name="Jeong H.-R."/>
            <person name="Hwang E.-J."/>
            <person name="Choi Y.-L."/>
            <person name="Kim G.-D."/>
        </authorList>
    </citation>
    <scope>NUCLEOTIDE SEQUENCE [LARGE SCALE GENOMIC DNA]</scope>
    <source>
        <strain evidence="6 7">DAU334</strain>
    </source>
</reference>
<evidence type="ECO:0000256" key="3">
    <source>
        <dbReference type="ARBA" id="ARBA00023159"/>
    </source>
</evidence>
<dbReference type="SUPFAM" id="SSF46689">
    <property type="entry name" value="Homeodomain-like"/>
    <property type="match status" value="1"/>
</dbReference>
<dbReference type="SUPFAM" id="SSF51182">
    <property type="entry name" value="RmlC-like cupins"/>
    <property type="match status" value="1"/>
</dbReference>
<dbReference type="PROSITE" id="PS01124">
    <property type="entry name" value="HTH_ARAC_FAMILY_2"/>
    <property type="match status" value="1"/>
</dbReference>
<evidence type="ECO:0000256" key="1">
    <source>
        <dbReference type="ARBA" id="ARBA00023015"/>
    </source>
</evidence>
<dbReference type="PRINTS" id="PR00032">
    <property type="entry name" value="HTHARAC"/>
</dbReference>
<evidence type="ECO:0000259" key="5">
    <source>
        <dbReference type="PROSITE" id="PS01124"/>
    </source>
</evidence>
<dbReference type="PANTHER" id="PTHR11019:SF199">
    <property type="entry name" value="HTH-TYPE TRANSCRIPTIONAL REGULATOR NIMR"/>
    <property type="match status" value="1"/>
</dbReference>
<dbReference type="Gene3D" id="1.10.10.60">
    <property type="entry name" value="Homeodomain-like"/>
    <property type="match status" value="1"/>
</dbReference>
<keyword evidence="1" id="KW-0805">Transcription regulation</keyword>
<evidence type="ECO:0000313" key="6">
    <source>
        <dbReference type="EMBL" id="WOT05832.1"/>
    </source>
</evidence>
<evidence type="ECO:0000313" key="7">
    <source>
        <dbReference type="Proteomes" id="UP001529491"/>
    </source>
</evidence>
<protein>
    <submittedName>
        <fullName evidence="6">Helix-turn-helix transcriptional regulator</fullName>
    </submittedName>
</protein>
<dbReference type="PANTHER" id="PTHR11019">
    <property type="entry name" value="HTH-TYPE TRANSCRIPTIONAL REGULATOR NIMR"/>
    <property type="match status" value="1"/>
</dbReference>
<organism evidence="6 7">
    <name type="scientific">Shewanella youngdeokensis</name>
    <dbReference type="NCBI Taxonomy" id="2999068"/>
    <lineage>
        <taxon>Bacteria</taxon>
        <taxon>Pseudomonadati</taxon>
        <taxon>Pseudomonadota</taxon>
        <taxon>Gammaproteobacteria</taxon>
        <taxon>Alteromonadales</taxon>
        <taxon>Shewanellaceae</taxon>
        <taxon>Shewanella</taxon>
    </lineage>
</organism>
<dbReference type="EMBL" id="CP136522">
    <property type="protein sequence ID" value="WOT05832.1"/>
    <property type="molecule type" value="Genomic_DNA"/>
</dbReference>
<evidence type="ECO:0000256" key="2">
    <source>
        <dbReference type="ARBA" id="ARBA00023125"/>
    </source>
</evidence>
<dbReference type="InterPro" id="IPR003313">
    <property type="entry name" value="AraC-bd"/>
</dbReference>
<accession>A0ABZ0K143</accession>
<name>A0ABZ0K143_9GAMM</name>
<keyword evidence="7" id="KW-1185">Reference proteome</keyword>
<gene>
    <name evidence="6" type="ORF">RGE70_03105</name>
</gene>
<feature type="domain" description="HTH araC/xylS-type" evidence="5">
    <location>
        <begin position="160"/>
        <end position="257"/>
    </location>
</feature>